<name>A0A2L2QDV0_HHV6H</name>
<accession>A0A2L2QDV0</accession>
<protein>
    <submittedName>
        <fullName evidence="2">Uncharacterized protein</fullName>
    </submittedName>
</protein>
<reference evidence="2" key="1">
    <citation type="journal article" date="2018" name="J. Virol.">
        <title>Copy number heterogeneity, large origin tandem repeats, and interspecies recombination in HHV-6A and HHV-6B reference strains.</title>
        <authorList>
            <person name="Greninger A.L."/>
            <person name="Roychoudhury P."/>
            <person name="Makhsous N."/>
            <person name="Hanson D."/>
            <person name="Chase J."/>
            <person name="Krueger G."/>
            <person name="Xie H."/>
            <person name="Huang M.-L."/>
            <person name="Saunders L."/>
            <person name="Ablashi D."/>
            <person name="Koelle D.M."/>
            <person name="Cook L."/>
            <person name="Jerome K.R."/>
        </authorList>
    </citation>
    <scope>NUCLEOTIDE SEQUENCE</scope>
    <source>
        <strain evidence="2">NAK</strain>
    </source>
</reference>
<feature type="region of interest" description="Disordered" evidence="1">
    <location>
        <begin position="1"/>
        <end position="67"/>
    </location>
</feature>
<dbReference type="EMBL" id="MF994827">
    <property type="protein sequence ID" value="AVI09183.1"/>
    <property type="molecule type" value="Genomic_DNA"/>
</dbReference>
<organism evidence="2">
    <name type="scientific">Human herpesvirus 6B</name>
    <name type="common">HHV-6 variant B</name>
    <name type="synonym">Human B lymphotropic virus</name>
    <dbReference type="NCBI Taxonomy" id="32604"/>
    <lineage>
        <taxon>Viruses</taxon>
        <taxon>Duplodnaviria</taxon>
        <taxon>Heunggongvirae</taxon>
        <taxon>Peploviricota</taxon>
        <taxon>Herviviricetes</taxon>
        <taxon>Herpesvirales</taxon>
        <taxon>Orthoherpesviridae</taxon>
        <taxon>Betaherpesvirinae</taxon>
        <taxon>Roseolovirus</taxon>
        <taxon>Roseolovirus humanbeta6b</taxon>
    </lineage>
</organism>
<proteinExistence type="predicted"/>
<evidence type="ECO:0000256" key="1">
    <source>
        <dbReference type="SAM" id="MobiDB-lite"/>
    </source>
</evidence>
<feature type="compositionally biased region" description="Pro residues" evidence="1">
    <location>
        <begin position="50"/>
        <end position="60"/>
    </location>
</feature>
<sequence>MQPMTKKKNTPPQANARRPVHRPSHPHSNRAGASAGSPPNASTATLLPRPLGPPPPPSIPLPGAYTPTLSAEAATTAAAETVTATFFEQ</sequence>
<feature type="compositionally biased region" description="Basic residues" evidence="1">
    <location>
        <begin position="18"/>
        <end position="28"/>
    </location>
</feature>
<organismHost>
    <name type="scientific">Homo sapiens</name>
    <name type="common">Human</name>
    <dbReference type="NCBI Taxonomy" id="9606"/>
</organismHost>
<feature type="compositionally biased region" description="Low complexity" evidence="1">
    <location>
        <begin position="31"/>
        <end position="49"/>
    </location>
</feature>
<evidence type="ECO:0000313" key="2">
    <source>
        <dbReference type="EMBL" id="AVI09183.1"/>
    </source>
</evidence>